<dbReference type="Proteomes" id="UP000199377">
    <property type="component" value="Unassembled WGS sequence"/>
</dbReference>
<protein>
    <submittedName>
        <fullName evidence="3">Outer membrane lipoprotein-sorting protein</fullName>
    </submittedName>
</protein>
<dbReference type="CDD" id="cd16325">
    <property type="entry name" value="LolA"/>
    <property type="match status" value="1"/>
</dbReference>
<dbReference type="PANTHER" id="PTHR35869">
    <property type="entry name" value="OUTER-MEMBRANE LIPOPROTEIN CARRIER PROTEIN"/>
    <property type="match status" value="1"/>
</dbReference>
<proteinExistence type="predicted"/>
<keyword evidence="3" id="KW-0449">Lipoprotein</keyword>
<dbReference type="Pfam" id="PF03548">
    <property type="entry name" value="LolA"/>
    <property type="match status" value="1"/>
</dbReference>
<dbReference type="SUPFAM" id="SSF89392">
    <property type="entry name" value="Prokaryotic lipoproteins and lipoprotein localization factors"/>
    <property type="match status" value="1"/>
</dbReference>
<accession>A0A1I3FNC0</accession>
<dbReference type="EMBL" id="FOQH01000004">
    <property type="protein sequence ID" value="SFI12617.1"/>
    <property type="molecule type" value="Genomic_DNA"/>
</dbReference>
<feature type="signal peptide" evidence="2">
    <location>
        <begin position="1"/>
        <end position="26"/>
    </location>
</feature>
<sequence length="204" mass="22108">MTRRPIAALAALALSAAALFASDAQAQSGRDLARISTYLNALKTAEGTFVQIAPNGETSDGQFFISRPGKIRFEYTPPNPALVMSDGVWVVVFDMRDCSKQTAPLSSTPLNMLLQENVDLRANGAVTSVDDRPGQLRVTAQNPDDPGSGSITLIFNDNPLELRQWIITDAEGSQTTVALSEVRRGVDIPVHKFLPARVECDPRR</sequence>
<evidence type="ECO:0000313" key="3">
    <source>
        <dbReference type="EMBL" id="SFI12617.1"/>
    </source>
</evidence>
<keyword evidence="1 2" id="KW-0732">Signal</keyword>
<evidence type="ECO:0000256" key="2">
    <source>
        <dbReference type="SAM" id="SignalP"/>
    </source>
</evidence>
<dbReference type="PANTHER" id="PTHR35869:SF1">
    <property type="entry name" value="OUTER-MEMBRANE LIPOPROTEIN CARRIER PROTEIN"/>
    <property type="match status" value="1"/>
</dbReference>
<dbReference type="InterPro" id="IPR029046">
    <property type="entry name" value="LolA/LolB/LppX"/>
</dbReference>
<gene>
    <name evidence="3" type="ORF">SAMN05216258_104397</name>
</gene>
<dbReference type="AlphaFoldDB" id="A0A1I3FNC0"/>
<organism evidence="3 4">
    <name type="scientific">Albimonas pacifica</name>
    <dbReference type="NCBI Taxonomy" id="1114924"/>
    <lineage>
        <taxon>Bacteria</taxon>
        <taxon>Pseudomonadati</taxon>
        <taxon>Pseudomonadota</taxon>
        <taxon>Alphaproteobacteria</taxon>
        <taxon>Rhodobacterales</taxon>
        <taxon>Paracoccaceae</taxon>
        <taxon>Albimonas</taxon>
    </lineage>
</organism>
<name>A0A1I3FNC0_9RHOB</name>
<dbReference type="RefSeq" id="WP_177236205.1">
    <property type="nucleotide sequence ID" value="NZ_FOQH01000004.1"/>
</dbReference>
<evidence type="ECO:0000313" key="4">
    <source>
        <dbReference type="Proteomes" id="UP000199377"/>
    </source>
</evidence>
<dbReference type="InterPro" id="IPR004564">
    <property type="entry name" value="OM_lipoprot_carrier_LolA-like"/>
</dbReference>
<dbReference type="STRING" id="1114924.SAMN05216258_104397"/>
<feature type="chain" id="PRO_5011504348" evidence="2">
    <location>
        <begin position="27"/>
        <end position="204"/>
    </location>
</feature>
<dbReference type="Gene3D" id="2.50.20.10">
    <property type="entry name" value="Lipoprotein localisation LolA/LolB/LppX"/>
    <property type="match status" value="1"/>
</dbReference>
<keyword evidence="4" id="KW-1185">Reference proteome</keyword>
<evidence type="ECO:0000256" key="1">
    <source>
        <dbReference type="ARBA" id="ARBA00022729"/>
    </source>
</evidence>
<reference evidence="3 4" key="1">
    <citation type="submission" date="2016-10" db="EMBL/GenBank/DDBJ databases">
        <authorList>
            <person name="de Groot N.N."/>
        </authorList>
    </citation>
    <scope>NUCLEOTIDE SEQUENCE [LARGE SCALE GENOMIC DNA]</scope>
    <source>
        <strain evidence="3 4">CGMCC 1.11030</strain>
    </source>
</reference>